<dbReference type="PANTHER" id="PTHR19346:SF4">
    <property type="entry name" value="SUGAR PHOSPHATE TRANSPORTER DOMAIN-CONTAINING PROTEIN"/>
    <property type="match status" value="1"/>
</dbReference>
<keyword evidence="2" id="KW-1133">Transmembrane helix</keyword>
<dbReference type="InterPro" id="IPR037185">
    <property type="entry name" value="EmrE-like"/>
</dbReference>
<keyword evidence="2" id="KW-0472">Membrane</keyword>
<sequence>MSATAPLLDQDEDHRPSDVERLAPPRPPLRRFHTDPAKRDVNRSKVVIVSVALVLVLVTFTVQTELAAYIQADLGWSKPFMMMYVTHSSWILLFPLQLLHVRLRQPSVRFRVLYRAHVHSLITTAQSIHDRYVASTQSLAYNATIVTLWLALSLNVAASTWYVAVNLTTPSDLSAIYNASAFFAYAWSVILLGEAVRWDKVGAVILSVVGVVIVAYGGVQDHTPGHEVEASNRLIGNVIIAIGSVGYGLYEVLYKRMACPPADMEPTPRDSIYFSNAVAASIGLATLLTLWITLPFFHYLGVEIFEWPSKQVWVCLVISMVANFVFTAAFLTMVSLTNPVLSSVAALLSIFVIALTDMVITGKPLTRNALLGGFLIIVAFGVLAAATWRELTEQEEGSEGSDE</sequence>
<keyword evidence="4" id="KW-1185">Reference proteome</keyword>
<dbReference type="RefSeq" id="XP_019023872.1">
    <property type="nucleotide sequence ID" value="XM_019168422.1"/>
</dbReference>
<feature type="transmembrane region" description="Helical" evidence="2">
    <location>
        <begin position="234"/>
        <end position="253"/>
    </location>
</feature>
<dbReference type="OrthoDB" id="10062838at2759"/>
<dbReference type="SUPFAM" id="SSF103481">
    <property type="entry name" value="Multidrug resistance efflux transporter EmrE"/>
    <property type="match status" value="2"/>
</dbReference>
<feature type="transmembrane region" description="Helical" evidence="2">
    <location>
        <begin position="201"/>
        <end position="219"/>
    </location>
</feature>
<feature type="transmembrane region" description="Helical" evidence="2">
    <location>
        <begin position="368"/>
        <end position="388"/>
    </location>
</feature>
<evidence type="ECO:0000256" key="2">
    <source>
        <dbReference type="SAM" id="Phobius"/>
    </source>
</evidence>
<comment type="caution">
    <text evidence="3">The sequence shown here is derived from an EMBL/GenBank/DDBJ whole genome shotgun (WGS) entry which is preliminary data.</text>
</comment>
<protein>
    <recommendedName>
        <fullName evidence="5">EamA domain-containing protein</fullName>
    </recommendedName>
</protein>
<name>A0A0E9NL06_SAICN</name>
<reference evidence="3 4" key="2">
    <citation type="journal article" date="2014" name="J. Gen. Appl. Microbiol.">
        <title>The early diverging ascomycetous budding yeast Saitoella complicata has three histone deacetylases belonging to the Clr6, Hos2, and Rpd3 lineages.</title>
        <authorList>
            <person name="Nishida H."/>
            <person name="Matsumoto T."/>
            <person name="Kondo S."/>
            <person name="Hamamoto M."/>
            <person name="Yoshikawa H."/>
        </authorList>
    </citation>
    <scope>NUCLEOTIDE SEQUENCE [LARGE SCALE GENOMIC DNA]</scope>
    <source>
        <strain evidence="3 4">NRRL Y-17804</strain>
    </source>
</reference>
<feature type="transmembrane region" description="Helical" evidence="2">
    <location>
        <begin position="82"/>
        <end position="101"/>
    </location>
</feature>
<gene>
    <name evidence="3" type="ORF">G7K_4488-t1</name>
</gene>
<feature type="transmembrane region" description="Helical" evidence="2">
    <location>
        <begin position="46"/>
        <end position="70"/>
    </location>
</feature>
<feature type="transmembrane region" description="Helical" evidence="2">
    <location>
        <begin position="139"/>
        <end position="163"/>
    </location>
</feature>
<feature type="transmembrane region" description="Helical" evidence="2">
    <location>
        <begin position="175"/>
        <end position="194"/>
    </location>
</feature>
<organism evidence="3 4">
    <name type="scientific">Saitoella complicata (strain BCRC 22490 / CBS 7301 / JCM 7358 / NBRC 10748 / NRRL Y-17804)</name>
    <dbReference type="NCBI Taxonomy" id="698492"/>
    <lineage>
        <taxon>Eukaryota</taxon>
        <taxon>Fungi</taxon>
        <taxon>Dikarya</taxon>
        <taxon>Ascomycota</taxon>
        <taxon>Taphrinomycotina</taxon>
        <taxon>Taphrinomycotina incertae sedis</taxon>
        <taxon>Saitoella</taxon>
    </lineage>
</organism>
<reference evidence="3 4" key="3">
    <citation type="journal article" date="2015" name="Genome Announc.">
        <title>Draft Genome Sequence of the Archiascomycetous Yeast Saitoella complicata.</title>
        <authorList>
            <person name="Yamauchi K."/>
            <person name="Kondo S."/>
            <person name="Hamamoto M."/>
            <person name="Takahashi Y."/>
            <person name="Ogura Y."/>
            <person name="Hayashi T."/>
            <person name="Nishida H."/>
        </authorList>
    </citation>
    <scope>NUCLEOTIDE SEQUENCE [LARGE SCALE GENOMIC DNA]</scope>
    <source>
        <strain evidence="3 4">NRRL Y-17804</strain>
    </source>
</reference>
<dbReference type="InterPro" id="IPR026505">
    <property type="entry name" value="Solute_c_fam_35_mem_F3/F4"/>
</dbReference>
<evidence type="ECO:0008006" key="5">
    <source>
        <dbReference type="Google" id="ProtNLM"/>
    </source>
</evidence>
<feature type="transmembrane region" description="Helical" evidence="2">
    <location>
        <begin position="273"/>
        <end position="299"/>
    </location>
</feature>
<dbReference type="Proteomes" id="UP000033140">
    <property type="component" value="Unassembled WGS sequence"/>
</dbReference>
<feature type="compositionally biased region" description="Basic and acidic residues" evidence="1">
    <location>
        <begin position="12"/>
        <end position="23"/>
    </location>
</feature>
<dbReference type="STRING" id="698492.A0A0E9NL06"/>
<dbReference type="EMBL" id="BACD03000032">
    <property type="protein sequence ID" value="GAO50361.1"/>
    <property type="molecule type" value="Genomic_DNA"/>
</dbReference>
<feature type="transmembrane region" description="Helical" evidence="2">
    <location>
        <begin position="340"/>
        <end position="362"/>
    </location>
</feature>
<evidence type="ECO:0000313" key="4">
    <source>
        <dbReference type="Proteomes" id="UP000033140"/>
    </source>
</evidence>
<accession>A0A0E9NL06</accession>
<keyword evidence="2" id="KW-0812">Transmembrane</keyword>
<dbReference type="PANTHER" id="PTHR19346">
    <property type="entry name" value="SUGAR PHOSPHATE TRANSPORTER DOMAIN-CONTAINING PROTEIN"/>
    <property type="match status" value="1"/>
</dbReference>
<dbReference type="OMA" id="AVYIQHQ"/>
<dbReference type="AlphaFoldDB" id="A0A0E9NL06"/>
<proteinExistence type="predicted"/>
<feature type="transmembrane region" description="Helical" evidence="2">
    <location>
        <begin position="311"/>
        <end position="333"/>
    </location>
</feature>
<evidence type="ECO:0000256" key="1">
    <source>
        <dbReference type="SAM" id="MobiDB-lite"/>
    </source>
</evidence>
<feature type="region of interest" description="Disordered" evidence="1">
    <location>
        <begin position="1"/>
        <end position="35"/>
    </location>
</feature>
<reference evidence="3 4" key="1">
    <citation type="journal article" date="2011" name="J. Gen. Appl. Microbiol.">
        <title>Draft genome sequencing of the enigmatic yeast Saitoella complicata.</title>
        <authorList>
            <person name="Nishida H."/>
            <person name="Hamamoto M."/>
            <person name="Sugiyama J."/>
        </authorList>
    </citation>
    <scope>NUCLEOTIDE SEQUENCE [LARGE SCALE GENOMIC DNA]</scope>
    <source>
        <strain evidence="3 4">NRRL Y-17804</strain>
    </source>
</reference>
<evidence type="ECO:0000313" key="3">
    <source>
        <dbReference type="EMBL" id="GAO50361.1"/>
    </source>
</evidence>